<dbReference type="Gene3D" id="3.40.190.10">
    <property type="entry name" value="Periplasmic binding protein-like II"/>
    <property type="match status" value="1"/>
</dbReference>
<dbReference type="PANTHER" id="PTHR43649">
    <property type="entry name" value="ARABINOSE-BINDING PROTEIN-RELATED"/>
    <property type="match status" value="1"/>
</dbReference>
<proteinExistence type="predicted"/>
<protein>
    <submittedName>
        <fullName evidence="1">ABC transporter substrate-binding protein</fullName>
    </submittedName>
</protein>
<accession>A0A917KI70</accession>
<dbReference type="InterPro" id="IPR006059">
    <property type="entry name" value="SBP"/>
</dbReference>
<name>A0A917KI70_9BACL</name>
<dbReference type="Pfam" id="PF13416">
    <property type="entry name" value="SBP_bac_8"/>
    <property type="match status" value="1"/>
</dbReference>
<organism evidence="1 2">
    <name type="scientific">Alicyclobacillus cellulosilyticus</name>
    <dbReference type="NCBI Taxonomy" id="1003997"/>
    <lineage>
        <taxon>Bacteria</taxon>
        <taxon>Bacillati</taxon>
        <taxon>Bacillota</taxon>
        <taxon>Bacilli</taxon>
        <taxon>Bacillales</taxon>
        <taxon>Alicyclobacillaceae</taxon>
        <taxon>Alicyclobacillus</taxon>
    </lineage>
</organism>
<dbReference type="CDD" id="cd14748">
    <property type="entry name" value="PBP2_UgpB"/>
    <property type="match status" value="1"/>
</dbReference>
<dbReference type="InterPro" id="IPR050490">
    <property type="entry name" value="Bact_solute-bd_prot1"/>
</dbReference>
<reference evidence="1" key="2">
    <citation type="submission" date="2020-09" db="EMBL/GenBank/DDBJ databases">
        <authorList>
            <person name="Sun Q."/>
            <person name="Ohkuma M."/>
        </authorList>
    </citation>
    <scope>NUCLEOTIDE SEQUENCE</scope>
    <source>
        <strain evidence="1">JCM 18487</strain>
    </source>
</reference>
<sequence>MKERFKKTRWINHGNPHGRRVNIRWSAAITLCGAAAALMPAAGIPWTPTAALAQAKAHAPERGAATKARHAADQVTITFYEAMAAALGKELAKLTDQFEQTHPNIKVNLVVAPTYAALQQKLTAAIAAGTPPTIAQVQDTWEQQFIDDGLLVPLGNLLPKNVIADIPQVWIDDNTFNGKLYSVPFNRSDYVLYYNLDDFRQAGIQHPPRTWAELEADAKKLTKNGTYGLGLQANYYTFEMFLRQAGGRDLDARNRAAFNDAAGKAALSFMVRLVQTDKAATVIGANAYLSDGFNTNAYAMDLDTVASMTYLTNPNLHYGVAPLPRGKVMAVPTGGTNLALFKSATSAERQAALTYIQYLISPKSTIDWAENTGYLPVRKSALNDPAWKKFIASHPKQAVGPNELPYAFFAPRLANFGAGMTNASTHIANAVAGSEPIDAALANMAKAIDDALAGK</sequence>
<dbReference type="Proteomes" id="UP000637695">
    <property type="component" value="Unassembled WGS sequence"/>
</dbReference>
<dbReference type="RefSeq" id="WP_229776804.1">
    <property type="nucleotide sequence ID" value="NZ_BMOY01000034.1"/>
</dbReference>
<keyword evidence="2" id="KW-1185">Reference proteome</keyword>
<reference evidence="1" key="1">
    <citation type="journal article" date="2014" name="Int. J. Syst. Evol. Microbiol.">
        <title>Complete genome sequence of Corynebacterium casei LMG S-19264T (=DSM 44701T), isolated from a smear-ripened cheese.</title>
        <authorList>
            <consortium name="US DOE Joint Genome Institute (JGI-PGF)"/>
            <person name="Walter F."/>
            <person name="Albersmeier A."/>
            <person name="Kalinowski J."/>
            <person name="Ruckert C."/>
        </authorList>
    </citation>
    <scope>NUCLEOTIDE SEQUENCE</scope>
    <source>
        <strain evidence="1">JCM 18487</strain>
    </source>
</reference>
<comment type="caution">
    <text evidence="1">The sequence shown here is derived from an EMBL/GenBank/DDBJ whole genome shotgun (WGS) entry which is preliminary data.</text>
</comment>
<evidence type="ECO:0000313" key="1">
    <source>
        <dbReference type="EMBL" id="GGJ10792.1"/>
    </source>
</evidence>
<dbReference type="SUPFAM" id="SSF53850">
    <property type="entry name" value="Periplasmic binding protein-like II"/>
    <property type="match status" value="1"/>
</dbReference>
<gene>
    <name evidence="1" type="ORF">GCM10010885_20030</name>
</gene>
<evidence type="ECO:0000313" key="2">
    <source>
        <dbReference type="Proteomes" id="UP000637695"/>
    </source>
</evidence>
<dbReference type="EMBL" id="BMOY01000034">
    <property type="protein sequence ID" value="GGJ10792.1"/>
    <property type="molecule type" value="Genomic_DNA"/>
</dbReference>
<dbReference type="PANTHER" id="PTHR43649:SF30">
    <property type="entry name" value="ABC TRANSPORTER SUBSTRATE-BINDING PROTEIN"/>
    <property type="match status" value="1"/>
</dbReference>
<dbReference type="AlphaFoldDB" id="A0A917KI70"/>